<accession>A0A1W6ZQ86</accession>
<name>A0A1W6ZQ86_9HYPH</name>
<protein>
    <submittedName>
        <fullName evidence="1">Uncharacterized protein</fullName>
    </submittedName>
</protein>
<dbReference type="Proteomes" id="UP000194137">
    <property type="component" value="Chromosome"/>
</dbReference>
<dbReference type="KEGG" id="psin:CAK95_11065"/>
<evidence type="ECO:0000313" key="2">
    <source>
        <dbReference type="Proteomes" id="UP000194137"/>
    </source>
</evidence>
<dbReference type="RefSeq" id="WP_086087972.1">
    <property type="nucleotide sequence ID" value="NZ_CP021112.1"/>
</dbReference>
<proteinExistence type="predicted"/>
<keyword evidence="2" id="KW-1185">Reference proteome</keyword>
<organism evidence="1 2">
    <name type="scientific">Pseudorhodoplanes sinuspersici</name>
    <dbReference type="NCBI Taxonomy" id="1235591"/>
    <lineage>
        <taxon>Bacteria</taxon>
        <taxon>Pseudomonadati</taxon>
        <taxon>Pseudomonadota</taxon>
        <taxon>Alphaproteobacteria</taxon>
        <taxon>Hyphomicrobiales</taxon>
        <taxon>Pseudorhodoplanes</taxon>
    </lineage>
</organism>
<sequence>MSISDLVGNALDRPVTAIRRQVVSIVIAIAAGLGALFYGASAAMLALELLLGPILARVVIAVILLAIAVAGYFAPRLIGRSTASDPSAEAAADATAAETARLTRDQRIAMVFEALLLGFSLGSRKPAEKH</sequence>
<dbReference type="EMBL" id="CP021112">
    <property type="protein sequence ID" value="ARP99563.1"/>
    <property type="molecule type" value="Genomic_DNA"/>
</dbReference>
<gene>
    <name evidence="1" type="ORF">CAK95_11065</name>
</gene>
<evidence type="ECO:0000313" key="1">
    <source>
        <dbReference type="EMBL" id="ARP99563.1"/>
    </source>
</evidence>
<dbReference type="AlphaFoldDB" id="A0A1W6ZQ86"/>
<reference evidence="1 2" key="1">
    <citation type="submission" date="2017-05" db="EMBL/GenBank/DDBJ databases">
        <title>Full genome sequence of Pseudorhodoplanes sinuspersici.</title>
        <authorList>
            <person name="Dastgheib S.M.M."/>
            <person name="Shavandi M."/>
            <person name="Tirandaz H."/>
        </authorList>
    </citation>
    <scope>NUCLEOTIDE SEQUENCE [LARGE SCALE GENOMIC DNA]</scope>
    <source>
        <strain evidence="1 2">RIPI110</strain>
    </source>
</reference>